<dbReference type="Proteomes" id="UP000887580">
    <property type="component" value="Unplaced"/>
</dbReference>
<organism evidence="1 2">
    <name type="scientific">Panagrolaimus sp. PS1159</name>
    <dbReference type="NCBI Taxonomy" id="55785"/>
    <lineage>
        <taxon>Eukaryota</taxon>
        <taxon>Metazoa</taxon>
        <taxon>Ecdysozoa</taxon>
        <taxon>Nematoda</taxon>
        <taxon>Chromadorea</taxon>
        <taxon>Rhabditida</taxon>
        <taxon>Tylenchina</taxon>
        <taxon>Panagrolaimomorpha</taxon>
        <taxon>Panagrolaimoidea</taxon>
        <taxon>Panagrolaimidae</taxon>
        <taxon>Panagrolaimus</taxon>
    </lineage>
</organism>
<proteinExistence type="predicted"/>
<name>A0AC35FN93_9BILA</name>
<evidence type="ECO:0000313" key="1">
    <source>
        <dbReference type="Proteomes" id="UP000887580"/>
    </source>
</evidence>
<evidence type="ECO:0000313" key="2">
    <source>
        <dbReference type="WBParaSite" id="PS1159_v2.g1922.t1"/>
    </source>
</evidence>
<accession>A0AC35FN93</accession>
<protein>
    <submittedName>
        <fullName evidence="2">DNA mismatch repair protein MutS core domain-containing protein</fullName>
    </submittedName>
</protein>
<sequence length="868" mass="98901">MKRSKLKSPKTPSNQTSLLSFFNKSASSSSGIASKLLGKSPKQIRRNVNISLGKKRTVDVIDLEDDSPSTTNTQSKRPRTEDSDEGIEVIETPKQQEAPAPLTVNITPTHPLRHRMILNERNTEFGVGFSSETKKTPATPRTPTSSRKNIGSSVICKADVTPSTTQSLMATSSTHLTCTGVEKEAHELFCVDTEKGHKNKVDTTQNKNEKEKSSVGNTLWHHELLDFLQPVYIKDLKGHQPDHPEYNPKTLHIPENYFYQQTAKFKQWWDMKRYYFDTIIFFKEHTNYELFHMDALIGINVLGLPANKGDICHCTFLESFYGKYLEILLDRGYKVARVEQSETSEIDRIICRISTASTKTYGIYDVTDDKISLNSVGVSPSYLMALVELTIVGDTTSYGLCFIDTSIGKFIVYHVCSDTEAVLNTTLSAAKKEALIGKSEFYPPVEVNKQLMEPHFYGNELDKWPKELGNIFNLSVSPPGLLYDKELCVEALGGIMYYLNRCRIDIDMFSMGRLEYYVPPNIFKELRFRVQIPGVERWKQKNLALDDITLMNLHLIPTFSIKKVGAGVSNSSSTVSLFFTIDFCKTAFGKRLLRSWICAPSCDPTVIAERQDAVEYLMQQNGIIEQMDEYLTNLPDLEIFLQNFLWYTVVYINIFSPLIERCIGEKSIDIEEDLLHFEQTFDREKTIAKGYIVPRPGIDNDYDESLKKMHACEAACNDYVDKLKKEQNIPQIKLFGTGKNRYLLEISDMFTEKLGNEFELQSKDKGFNLYSTKELNELVSKLKVAECERNVKLKEAIRKIFKHFSSRKIKFIKVISQIAILDCLGSLAKYARECSSLGYPIARPVFDFESDTPFLEIEQGYHPLLISK</sequence>
<dbReference type="WBParaSite" id="PS1159_v2.g1922.t1">
    <property type="protein sequence ID" value="PS1159_v2.g1922.t1"/>
    <property type="gene ID" value="PS1159_v2.g1922"/>
</dbReference>
<reference evidence="2" key="1">
    <citation type="submission" date="2022-11" db="UniProtKB">
        <authorList>
            <consortium name="WormBaseParasite"/>
        </authorList>
    </citation>
    <scope>IDENTIFICATION</scope>
</reference>